<feature type="transmembrane region" description="Helical" evidence="8">
    <location>
        <begin position="704"/>
        <end position="723"/>
    </location>
</feature>
<dbReference type="AlphaFoldDB" id="A0A226DRR3"/>
<evidence type="ECO:0000256" key="4">
    <source>
        <dbReference type="ARBA" id="ARBA00022989"/>
    </source>
</evidence>
<dbReference type="PANTHER" id="PTHR42643:SF24">
    <property type="entry name" value="IONOTROPIC RECEPTOR 60A"/>
    <property type="match status" value="1"/>
</dbReference>
<evidence type="ECO:0000256" key="3">
    <source>
        <dbReference type="ARBA" id="ARBA00022692"/>
    </source>
</evidence>
<feature type="transmembrane region" description="Helical" evidence="8">
    <location>
        <begin position="6"/>
        <end position="24"/>
    </location>
</feature>
<evidence type="ECO:0000256" key="6">
    <source>
        <dbReference type="ARBA" id="ARBA00023170"/>
    </source>
</evidence>
<protein>
    <submittedName>
        <fullName evidence="9">Uncharacterized protein</fullName>
    </submittedName>
</protein>
<keyword evidence="4 8" id="KW-1133">Transmembrane helix</keyword>
<dbReference type="OrthoDB" id="8299140at2759"/>
<name>A0A226DRR3_FOLCA</name>
<feature type="transmembrane region" description="Helical" evidence="8">
    <location>
        <begin position="339"/>
        <end position="358"/>
    </location>
</feature>
<comment type="subcellular location">
    <subcellularLocation>
        <location evidence="1">Cell membrane</location>
        <topology evidence="1">Multi-pass membrane protein</topology>
    </subcellularLocation>
</comment>
<evidence type="ECO:0000256" key="1">
    <source>
        <dbReference type="ARBA" id="ARBA00004651"/>
    </source>
</evidence>
<evidence type="ECO:0000256" key="7">
    <source>
        <dbReference type="ARBA" id="ARBA00023180"/>
    </source>
</evidence>
<comment type="caution">
    <text evidence="9">The sequence shown here is derived from an EMBL/GenBank/DDBJ whole genome shotgun (WGS) entry which is preliminary data.</text>
</comment>
<organism evidence="9 10">
    <name type="scientific">Folsomia candida</name>
    <name type="common">Springtail</name>
    <dbReference type="NCBI Taxonomy" id="158441"/>
    <lineage>
        <taxon>Eukaryota</taxon>
        <taxon>Metazoa</taxon>
        <taxon>Ecdysozoa</taxon>
        <taxon>Arthropoda</taxon>
        <taxon>Hexapoda</taxon>
        <taxon>Collembola</taxon>
        <taxon>Entomobryomorpha</taxon>
        <taxon>Isotomoidea</taxon>
        <taxon>Isotomidae</taxon>
        <taxon>Proisotominae</taxon>
        <taxon>Folsomia</taxon>
    </lineage>
</organism>
<evidence type="ECO:0000256" key="2">
    <source>
        <dbReference type="ARBA" id="ARBA00022475"/>
    </source>
</evidence>
<keyword evidence="3 8" id="KW-0812">Transmembrane</keyword>
<gene>
    <name evidence="9" type="ORF">Fcan01_18162</name>
</gene>
<dbReference type="EMBL" id="LNIX01000014">
    <property type="protein sequence ID" value="OXA46896.1"/>
    <property type="molecule type" value="Genomic_DNA"/>
</dbReference>
<keyword evidence="5 8" id="KW-0472">Membrane</keyword>
<sequence length="724" mass="83777">MLIIQWGFARFLFFILFVHAVFSIRLNNFGTNVVPILEILLKKLGTCDVQIIHNVPESNVDWNNMNTPVKVVNGIDKLNDTQFRINIHKSRAATHCKFAILISGDTIRATGSKDYDENIYDWIQAAYFGHVYYPPTSETLEGVDYIRWRNAVVAIVILKPDRELHDKVYVWAGKEQKISVLFILQENQLKLCDWFRIGFDMSTPSPNQNGQTSCNEYRNLSLKNLSVFDITNKFAPQSRGWCYELSDLQYKYYSTLDMEAEKVKNPFKHRVDYSQMKIILGIIFTAANETLYFPPNCPSIDCWLTNEHTFYISPHRVNLIVTGDLGFEFKFYLTPFKPGLWLTLILSLIIIIVIIISYTCFAGLTNTSFSVVLFVFATVFEESGHQPGNVERISFLRLILGPWCLVSVILTNCYSGVMITELNAPHNSLRPNLFDDLRCESIPKFDLSNIDNSTLYYGSWLYEIASSRPVYGEGQTKHKYDRIEWYLQVLLKENYRPEEELGIGLNQPNNIYEVENPFALKACFKLLSFPKIHLSGVAHLPEFLQHLYDNVHNNILLGFKNMTALDMQRINFFDPRHIHHLRSLQHSHPNQTFLEVQSHLEKELIQCGKTVFIADSDNIDAELDFLRKYYPAKRFYKGKEIFDHIDFHWEVIQYGASKVPSYLRALLESGIYRRLRIEEINQKYLGRKPLERGLQSSLPVQLDGAISTLFILCSGIAVFAMLVF</sequence>
<keyword evidence="2" id="KW-1003">Cell membrane</keyword>
<keyword evidence="7" id="KW-0325">Glycoprotein</keyword>
<dbReference type="Gene3D" id="1.10.287.70">
    <property type="match status" value="1"/>
</dbReference>
<reference evidence="9 10" key="1">
    <citation type="submission" date="2015-12" db="EMBL/GenBank/DDBJ databases">
        <title>The genome of Folsomia candida.</title>
        <authorList>
            <person name="Faddeeva A."/>
            <person name="Derks M.F."/>
            <person name="Anvar Y."/>
            <person name="Smit S."/>
            <person name="Van Straalen N."/>
            <person name="Roelofs D."/>
        </authorList>
    </citation>
    <scope>NUCLEOTIDE SEQUENCE [LARGE SCALE GENOMIC DNA]</scope>
    <source>
        <strain evidence="9 10">VU population</strain>
        <tissue evidence="9">Whole body</tissue>
    </source>
</reference>
<accession>A0A226DRR3</accession>
<evidence type="ECO:0000313" key="9">
    <source>
        <dbReference type="EMBL" id="OXA46896.1"/>
    </source>
</evidence>
<proteinExistence type="predicted"/>
<feature type="transmembrane region" description="Helical" evidence="8">
    <location>
        <begin position="395"/>
        <end position="417"/>
    </location>
</feature>
<dbReference type="GO" id="GO:0005886">
    <property type="term" value="C:plasma membrane"/>
    <property type="evidence" value="ECO:0007669"/>
    <property type="project" value="UniProtKB-SubCell"/>
</dbReference>
<evidence type="ECO:0000256" key="8">
    <source>
        <dbReference type="SAM" id="Phobius"/>
    </source>
</evidence>
<keyword evidence="6" id="KW-0675">Receptor</keyword>
<evidence type="ECO:0000256" key="5">
    <source>
        <dbReference type="ARBA" id="ARBA00023136"/>
    </source>
</evidence>
<keyword evidence="10" id="KW-1185">Reference proteome</keyword>
<dbReference type="Proteomes" id="UP000198287">
    <property type="component" value="Unassembled WGS sequence"/>
</dbReference>
<dbReference type="InterPro" id="IPR052192">
    <property type="entry name" value="Insect_Ionotropic_Sensory_Rcpt"/>
</dbReference>
<evidence type="ECO:0000313" key="10">
    <source>
        <dbReference type="Proteomes" id="UP000198287"/>
    </source>
</evidence>
<dbReference type="PANTHER" id="PTHR42643">
    <property type="entry name" value="IONOTROPIC RECEPTOR 20A-RELATED"/>
    <property type="match status" value="1"/>
</dbReference>